<accession>A0ABU7GDG9</accession>
<evidence type="ECO:0000256" key="2">
    <source>
        <dbReference type="PROSITE-ProRule" id="PRU00335"/>
    </source>
</evidence>
<comment type="caution">
    <text evidence="4">The sequence shown here is derived from an EMBL/GenBank/DDBJ whole genome shotgun (WGS) entry which is preliminary data.</text>
</comment>
<dbReference type="PANTHER" id="PTHR30055:SF187">
    <property type="entry name" value="TRANSCRIPTIONAL REGULATORY PROTEIN"/>
    <property type="match status" value="1"/>
</dbReference>
<dbReference type="InterPro" id="IPR001647">
    <property type="entry name" value="HTH_TetR"/>
</dbReference>
<name>A0ABU7GDG9_9SPHN</name>
<gene>
    <name evidence="4" type="ORF">VRS74_05005</name>
</gene>
<keyword evidence="1 2" id="KW-0238">DNA-binding</keyword>
<evidence type="ECO:0000313" key="5">
    <source>
        <dbReference type="Proteomes" id="UP001343492"/>
    </source>
</evidence>
<dbReference type="PANTHER" id="PTHR30055">
    <property type="entry name" value="HTH-TYPE TRANSCRIPTIONAL REGULATOR RUTR"/>
    <property type="match status" value="1"/>
</dbReference>
<dbReference type="InterPro" id="IPR009057">
    <property type="entry name" value="Homeodomain-like_sf"/>
</dbReference>
<proteinExistence type="predicted"/>
<dbReference type="PRINTS" id="PR00455">
    <property type="entry name" value="HTHTETR"/>
</dbReference>
<dbReference type="RefSeq" id="WP_354144139.1">
    <property type="nucleotide sequence ID" value="NZ_JAZDQV010000003.1"/>
</dbReference>
<organism evidence="4 5">
    <name type="scientific">Altererythrobacter litoralis</name>
    <dbReference type="NCBI Taxonomy" id="3113904"/>
    <lineage>
        <taxon>Bacteria</taxon>
        <taxon>Pseudomonadati</taxon>
        <taxon>Pseudomonadota</taxon>
        <taxon>Alphaproteobacteria</taxon>
        <taxon>Sphingomonadales</taxon>
        <taxon>Erythrobacteraceae</taxon>
        <taxon>Altererythrobacter</taxon>
    </lineage>
</organism>
<feature type="domain" description="HTH tetR-type" evidence="3">
    <location>
        <begin position="17"/>
        <end position="77"/>
    </location>
</feature>
<dbReference type="Proteomes" id="UP001343492">
    <property type="component" value="Unassembled WGS sequence"/>
</dbReference>
<feature type="DNA-binding region" description="H-T-H motif" evidence="2">
    <location>
        <begin position="40"/>
        <end position="59"/>
    </location>
</feature>
<sequence>MSKQILHMRPMVQKRSQKTRDLVLDTATQLVIEHGHQNMAMKDLVERSGVSNGSIFHHFGSKDGVLEAIFVSERRAYLGYVAECILGFDGNPCDALGEGARAAILFQARDPQRHFRLITQFSHSEWLAQNTQLWADLAVEIERPVMEWAIPHLAAGRLPMLPPATIQSLMLGPAELVCNQWRNGRIGGALEDQAPAVARFVAEGLKALRPPPASEA</sequence>
<dbReference type="SUPFAM" id="SSF46689">
    <property type="entry name" value="Homeodomain-like"/>
    <property type="match status" value="1"/>
</dbReference>
<keyword evidence="5" id="KW-1185">Reference proteome</keyword>
<reference evidence="4 5" key="1">
    <citation type="submission" date="2024-01" db="EMBL/GenBank/DDBJ databases">
        <title>The genome sequence of Erythrobacteraceae sp. strain 1XM1-14.</title>
        <authorList>
            <person name="Liu Y."/>
        </authorList>
    </citation>
    <scope>NUCLEOTIDE SEQUENCE [LARGE SCALE GENOMIC DNA]</scope>
    <source>
        <strain evidence="4 5">1XM1-14</strain>
    </source>
</reference>
<evidence type="ECO:0000256" key="1">
    <source>
        <dbReference type="ARBA" id="ARBA00023125"/>
    </source>
</evidence>
<dbReference type="InterPro" id="IPR036271">
    <property type="entry name" value="Tet_transcr_reg_TetR-rel_C_sf"/>
</dbReference>
<evidence type="ECO:0000259" key="3">
    <source>
        <dbReference type="PROSITE" id="PS50977"/>
    </source>
</evidence>
<evidence type="ECO:0000313" key="4">
    <source>
        <dbReference type="EMBL" id="MEE1877041.1"/>
    </source>
</evidence>
<dbReference type="SUPFAM" id="SSF48498">
    <property type="entry name" value="Tetracyclin repressor-like, C-terminal domain"/>
    <property type="match status" value="1"/>
</dbReference>
<dbReference type="PROSITE" id="PS50977">
    <property type="entry name" value="HTH_TETR_2"/>
    <property type="match status" value="1"/>
</dbReference>
<dbReference type="Gene3D" id="1.10.357.10">
    <property type="entry name" value="Tetracycline Repressor, domain 2"/>
    <property type="match status" value="1"/>
</dbReference>
<dbReference type="InterPro" id="IPR050109">
    <property type="entry name" value="HTH-type_TetR-like_transc_reg"/>
</dbReference>
<protein>
    <submittedName>
        <fullName evidence="4">TetR/AcrR family transcriptional regulator</fullName>
    </submittedName>
</protein>
<dbReference type="EMBL" id="JAZDQV010000003">
    <property type="protein sequence ID" value="MEE1877041.1"/>
    <property type="molecule type" value="Genomic_DNA"/>
</dbReference>
<dbReference type="Pfam" id="PF00440">
    <property type="entry name" value="TetR_N"/>
    <property type="match status" value="1"/>
</dbReference>